<evidence type="ECO:0000313" key="1">
    <source>
        <dbReference type="EMBL" id="MCI48756.1"/>
    </source>
</evidence>
<proteinExistence type="predicted"/>
<keyword evidence="2" id="KW-1185">Reference proteome</keyword>
<evidence type="ECO:0000313" key="2">
    <source>
        <dbReference type="Proteomes" id="UP000265520"/>
    </source>
</evidence>
<dbReference type="Proteomes" id="UP000265520">
    <property type="component" value="Unassembled WGS sequence"/>
</dbReference>
<protein>
    <submittedName>
        <fullName evidence="1">General transcription factor 3C polypeptide 5-like</fullName>
    </submittedName>
</protein>
<name>A0A392SLM2_9FABA</name>
<comment type="caution">
    <text evidence="1">The sequence shown here is derived from an EMBL/GenBank/DDBJ whole genome shotgun (WGS) entry which is preliminary data.</text>
</comment>
<dbReference type="InterPro" id="IPR042536">
    <property type="entry name" value="TFIIIC_tauA_Sfc1"/>
</dbReference>
<accession>A0A392SLM2</accession>
<organism evidence="1 2">
    <name type="scientific">Trifolium medium</name>
    <dbReference type="NCBI Taxonomy" id="97028"/>
    <lineage>
        <taxon>Eukaryota</taxon>
        <taxon>Viridiplantae</taxon>
        <taxon>Streptophyta</taxon>
        <taxon>Embryophyta</taxon>
        <taxon>Tracheophyta</taxon>
        <taxon>Spermatophyta</taxon>
        <taxon>Magnoliopsida</taxon>
        <taxon>eudicotyledons</taxon>
        <taxon>Gunneridae</taxon>
        <taxon>Pentapetalae</taxon>
        <taxon>rosids</taxon>
        <taxon>fabids</taxon>
        <taxon>Fabales</taxon>
        <taxon>Fabaceae</taxon>
        <taxon>Papilionoideae</taxon>
        <taxon>50 kb inversion clade</taxon>
        <taxon>NPAAA clade</taxon>
        <taxon>Hologalegina</taxon>
        <taxon>IRL clade</taxon>
        <taxon>Trifolieae</taxon>
        <taxon>Trifolium</taxon>
    </lineage>
</organism>
<sequence>MGLIKDGTISGVLPEPQGFLVHYPGYPSSSARAVDTLGGTQGILKVLGKFC</sequence>
<dbReference type="EMBL" id="LXQA010391189">
    <property type="protein sequence ID" value="MCI48756.1"/>
    <property type="molecule type" value="Genomic_DNA"/>
</dbReference>
<dbReference type="AlphaFoldDB" id="A0A392SLM2"/>
<reference evidence="1 2" key="1">
    <citation type="journal article" date="2018" name="Front. Plant Sci.">
        <title>Red Clover (Trifolium pratense) and Zigzag Clover (T. medium) - A Picture of Genomic Similarities and Differences.</title>
        <authorList>
            <person name="Dluhosova J."/>
            <person name="Istvanek J."/>
            <person name="Nedelnik J."/>
            <person name="Repkova J."/>
        </authorList>
    </citation>
    <scope>NUCLEOTIDE SEQUENCE [LARGE SCALE GENOMIC DNA]</scope>
    <source>
        <strain evidence="2">cv. 10/8</strain>
        <tissue evidence="1">Leaf</tissue>
    </source>
</reference>
<dbReference type="Gene3D" id="3.30.200.160">
    <property type="entry name" value="TFIIIC, subcomplex tauA, subunit Sfc1, barrel domain"/>
    <property type="match status" value="1"/>
</dbReference>